<dbReference type="AlphaFoldDB" id="A0A8K0TNI0"/>
<name>A0A8K0TNI0_9PEZI</name>
<evidence type="ECO:0000313" key="2">
    <source>
        <dbReference type="Proteomes" id="UP000813385"/>
    </source>
</evidence>
<dbReference type="OrthoDB" id="3692147at2759"/>
<organism evidence="1 2">
    <name type="scientific">Plectosphaerella cucumerina</name>
    <dbReference type="NCBI Taxonomy" id="40658"/>
    <lineage>
        <taxon>Eukaryota</taxon>
        <taxon>Fungi</taxon>
        <taxon>Dikarya</taxon>
        <taxon>Ascomycota</taxon>
        <taxon>Pezizomycotina</taxon>
        <taxon>Sordariomycetes</taxon>
        <taxon>Hypocreomycetidae</taxon>
        <taxon>Glomerellales</taxon>
        <taxon>Plectosphaerellaceae</taxon>
        <taxon>Plectosphaerella</taxon>
    </lineage>
</organism>
<protein>
    <recommendedName>
        <fullName evidence="3">F-box domain-containing protein</fullName>
    </recommendedName>
</protein>
<comment type="caution">
    <text evidence="1">The sequence shown here is derived from an EMBL/GenBank/DDBJ whole genome shotgun (WGS) entry which is preliminary data.</text>
</comment>
<sequence length="425" mass="49584">MERLDTDDILRLRHTSRIFMRLFSQSREFRHLHLTTHEDKNRRQQLARVWAVPRKSIYISKDGRGRLPPLCDTCESIKKDKNRKNDVPFLYCSGCRAEHQAFYFSLQQRRGSNDDERICLGREHSFSLCQHISVTWDALNRLADRSDGNTIICNNTQHTDASGCSHVRRDGPESACCHDDKPQLKAWRDNVDILLEISAPSHVPFRPTSSKNGRVSSLSFRKHVLWTLLRYLGHTKGSGVFWSSMCHVEQGEQRKWDFLKPFDPNICSCLDWGAPASLGPPEMEWRLSPNPTRPWRERVGSDFYTGADEFRRKSDDRCAGFEHRLEWNSARHKAVWHLDWHKCGAGDDFLVLKQTVVMRMRSPTDFGWLSAIRVPRTTEVDEEMRGIAWCSDKDCSRVQRLRALAQPDLWPKFDESEDQRYHMGQ</sequence>
<gene>
    <name evidence="1" type="ORF">B0T11DRAFT_277549</name>
</gene>
<dbReference type="Proteomes" id="UP000813385">
    <property type="component" value="Unassembled WGS sequence"/>
</dbReference>
<evidence type="ECO:0000313" key="1">
    <source>
        <dbReference type="EMBL" id="KAH7368733.1"/>
    </source>
</evidence>
<keyword evidence="2" id="KW-1185">Reference proteome</keyword>
<evidence type="ECO:0008006" key="3">
    <source>
        <dbReference type="Google" id="ProtNLM"/>
    </source>
</evidence>
<accession>A0A8K0TNI0</accession>
<proteinExistence type="predicted"/>
<reference evidence="1" key="1">
    <citation type="journal article" date="2021" name="Nat. Commun.">
        <title>Genetic determinants of endophytism in the Arabidopsis root mycobiome.</title>
        <authorList>
            <person name="Mesny F."/>
            <person name="Miyauchi S."/>
            <person name="Thiergart T."/>
            <person name="Pickel B."/>
            <person name="Atanasova L."/>
            <person name="Karlsson M."/>
            <person name="Huettel B."/>
            <person name="Barry K.W."/>
            <person name="Haridas S."/>
            <person name="Chen C."/>
            <person name="Bauer D."/>
            <person name="Andreopoulos W."/>
            <person name="Pangilinan J."/>
            <person name="LaButti K."/>
            <person name="Riley R."/>
            <person name="Lipzen A."/>
            <person name="Clum A."/>
            <person name="Drula E."/>
            <person name="Henrissat B."/>
            <person name="Kohler A."/>
            <person name="Grigoriev I.V."/>
            <person name="Martin F.M."/>
            <person name="Hacquard S."/>
        </authorList>
    </citation>
    <scope>NUCLEOTIDE SEQUENCE</scope>
    <source>
        <strain evidence="1">MPI-CAGE-AT-0016</strain>
    </source>
</reference>
<dbReference type="EMBL" id="JAGPXD010000002">
    <property type="protein sequence ID" value="KAH7368733.1"/>
    <property type="molecule type" value="Genomic_DNA"/>
</dbReference>